<feature type="domain" description="DAGKc" evidence="9">
    <location>
        <begin position="848"/>
        <end position="985"/>
    </location>
</feature>
<feature type="compositionally biased region" description="Low complexity" evidence="8">
    <location>
        <begin position="199"/>
        <end position="223"/>
    </location>
</feature>
<evidence type="ECO:0000256" key="3">
    <source>
        <dbReference type="ARBA" id="ARBA00022679"/>
    </source>
</evidence>
<sequence length="1459" mass="159426">MLPHGTRFVDSLRHMVLNFRQGKSGTNAEDETIPSTPSPTTSFSEASTTTIASKKKKSFDAAHNAIEPGPTTSAPTARRKSGMLFSKLMKSGSVDIASASNRSSLGSGPPSAPAVPLSDAALSRENSEKRKKSTSNTRKASKAMRRRISAARLALRKISHSNRAGSGSGLDAGGYAYSSADERSPPPHKRSNPDFAKFLRSPGSLLRKSSSSCSKKKLGPSLSWDPEHRARTPSTSSRSRIHSDGSDNVNGRVRESSVTSASAAEQLAKASSSNASTSGNKCYHIDDDHDGGDRLELAATCLHCSLSVEYKRNIFRNEIESAVKRLARRLGNRPSNSWPRGDDGTGSTSSAKSVPKADASPSRNLGTPDIVVSSISSDEETESGFGRQTSSERGSSLCTSDTSFSTTSPSPRCSTGGIENIFFTEPAAAPGTPVINLYDDATSSEFSIVETADEIDFVPLRSGRRGAVGDLPNIAGVLLASASGTDPTKSTASTKTNGSTEASGSSGEHKPLQAMDTLKPPSYHNAPVEGDSNNSPPRSNSIDLSTLRRDIELWSISSGDVSEIGSDNEYEPATPAESVRTVRSRSHDPTQSPDHILRRSSKIEHFSEIFRKALAKSPVVKRAAAMQEQEQRRVSKHRTSRYWLDEQLNPAEHIWLPSSGPGSASSSTDTECYLGEKDCEKVGEKRRCAACHIVAHTACFPLLSKLNLTCKTTFRDTTVKRNPSKDSWEALTKHHWVHRWKLEGRCQQCSKSFQQKMFRDKEVIAITCSWCKASYHNKRSCFSLHRFEEKCDRGLLRDMILPPSWLLRLPNTRRRHHKHAIAGTEKKKQTKRKYRPFVVKPMDQSIIGPTVPLLVFVNPKSGGNKGSKALHTLCWLLNPRQVFDITAMKGPKYGLEMFRKVGAQLRILVCGGDGTVGWLLSTLDQLNWAAYPPIALMPLGTGNDLSRCMGWGGVFSDEPLAEMLTAVLYETSVTYLDRWRIDVQPNTASPMEPPGDELNDAVQSALPLTVMNNYFSIGADAHVALQFHHSRSANPSMLNSRLKNRIAYGGLGTIDLFKRTWKDLSEYISIEADGVDITSKIREFKFHCVLFHNITFYAGGTIPWGSDNSDEYNKPSPCDGKIEVLGFTTATLAALQMGGRGERIAQCSRVHIVSHKPIPMQVDGEPCLLAPSFININFHSKVPMLRRDKKLLSTPGLGRKATKRERTPDTHNTSIFVHLPVIVVGRHDYDTYRDSLDRLKDTGFEIGSISVEMETELVQARLLIQKLLAEHQMLPYEPGKDWRFLDYISNCEEGIFRMSRHQEHNHAVSDVCNIDDCIILQDDAFPSMTARSAAIGHDLIFAPANASTSTPPPSTIPSDPSQSASTSGVSSAMTTPSNEYPLTCVASTSAVTTTFDESDDPDPPLPSNGAAALTDSDIANLFGSCSNDPVAARKSRKKRSIRTKIRSLNAALAKRCVLC</sequence>
<dbReference type="CDD" id="cd20802">
    <property type="entry name" value="C1_DGK_typeIV_rpt1"/>
    <property type="match status" value="1"/>
</dbReference>
<reference evidence="11" key="2">
    <citation type="submission" date="2020-10" db="UniProtKB">
        <authorList>
            <consortium name="WormBaseParasite"/>
        </authorList>
    </citation>
    <scope>IDENTIFICATION</scope>
</reference>
<feature type="compositionally biased region" description="Polar residues" evidence="8">
    <location>
        <begin position="531"/>
        <end position="542"/>
    </location>
</feature>
<evidence type="ECO:0000256" key="5">
    <source>
        <dbReference type="ARBA" id="ARBA00022777"/>
    </source>
</evidence>
<keyword evidence="6 7" id="KW-0067">ATP-binding</keyword>
<dbReference type="PROSITE" id="PS50146">
    <property type="entry name" value="DAGK"/>
    <property type="match status" value="1"/>
</dbReference>
<dbReference type="Proteomes" id="UP000492821">
    <property type="component" value="Unassembled WGS sequence"/>
</dbReference>
<keyword evidence="4 7" id="KW-0547">Nucleotide-binding</keyword>
<feature type="compositionally biased region" description="Basic residues" evidence="8">
    <location>
        <begin position="129"/>
        <end position="145"/>
    </location>
</feature>
<dbReference type="GO" id="GO:0005886">
    <property type="term" value="C:plasma membrane"/>
    <property type="evidence" value="ECO:0007669"/>
    <property type="project" value="TreeGrafter"/>
</dbReference>
<feature type="region of interest" description="Disordered" evidence="8">
    <location>
        <begin position="482"/>
        <end position="542"/>
    </location>
</feature>
<feature type="compositionally biased region" description="Low complexity" evidence="8">
    <location>
        <begin position="1356"/>
        <end position="1371"/>
    </location>
</feature>
<dbReference type="WBParaSite" id="Pan_g16661.t1">
    <property type="protein sequence ID" value="Pan_g16661.t1"/>
    <property type="gene ID" value="Pan_g16661"/>
</dbReference>
<evidence type="ECO:0000256" key="8">
    <source>
        <dbReference type="SAM" id="MobiDB-lite"/>
    </source>
</evidence>
<dbReference type="Gene3D" id="2.60.200.40">
    <property type="match status" value="1"/>
</dbReference>
<dbReference type="FunFam" id="2.60.200.40:FF:000012">
    <property type="entry name" value="Diacylglycerol kinase"/>
    <property type="match status" value="1"/>
</dbReference>
<feature type="region of interest" description="Disordered" evidence="8">
    <location>
        <begin position="562"/>
        <end position="595"/>
    </location>
</feature>
<dbReference type="InterPro" id="IPR000756">
    <property type="entry name" value="Diacylglycerol_kin_accessory"/>
</dbReference>
<dbReference type="InterPro" id="IPR056383">
    <property type="entry name" value="DGKI-like_dom"/>
</dbReference>
<evidence type="ECO:0000256" key="2">
    <source>
        <dbReference type="ARBA" id="ARBA00009280"/>
    </source>
</evidence>
<feature type="compositionally biased region" description="Low complexity" evidence="8">
    <location>
        <begin position="395"/>
        <end position="412"/>
    </location>
</feature>
<dbReference type="GO" id="GO:0005524">
    <property type="term" value="F:ATP binding"/>
    <property type="evidence" value="ECO:0007669"/>
    <property type="project" value="UniProtKB-KW"/>
</dbReference>
<feature type="compositionally biased region" description="Polar residues" evidence="8">
    <location>
        <begin position="482"/>
        <end position="506"/>
    </location>
</feature>
<dbReference type="GO" id="GO:0007200">
    <property type="term" value="P:phospholipase C-activating G protein-coupled receptor signaling pathway"/>
    <property type="evidence" value="ECO:0007669"/>
    <property type="project" value="InterPro"/>
</dbReference>
<keyword evidence="3 7" id="KW-0808">Transferase</keyword>
<feature type="compositionally biased region" description="Polar residues" evidence="8">
    <location>
        <begin position="256"/>
        <end position="280"/>
    </location>
</feature>
<feature type="region of interest" description="Disordered" evidence="8">
    <location>
        <begin position="99"/>
        <end position="145"/>
    </location>
</feature>
<feature type="region of interest" description="Disordered" evidence="8">
    <location>
        <begin position="1345"/>
        <end position="1376"/>
    </location>
</feature>
<feature type="region of interest" description="Disordered" evidence="8">
    <location>
        <begin position="331"/>
        <end position="412"/>
    </location>
</feature>
<comment type="catalytic activity">
    <reaction evidence="1 7">
        <text>a 1,2-diacyl-sn-glycerol + ATP = a 1,2-diacyl-sn-glycero-3-phosphate + ADP + H(+)</text>
        <dbReference type="Rhea" id="RHEA:10272"/>
        <dbReference type="ChEBI" id="CHEBI:15378"/>
        <dbReference type="ChEBI" id="CHEBI:17815"/>
        <dbReference type="ChEBI" id="CHEBI:30616"/>
        <dbReference type="ChEBI" id="CHEBI:58608"/>
        <dbReference type="ChEBI" id="CHEBI:456216"/>
        <dbReference type="EC" id="2.7.1.107"/>
    </reaction>
</comment>
<accession>A0A7E4V6Q4</accession>
<evidence type="ECO:0000256" key="1">
    <source>
        <dbReference type="ARBA" id="ARBA00001383"/>
    </source>
</evidence>
<evidence type="ECO:0000313" key="11">
    <source>
        <dbReference type="WBParaSite" id="Pan_g16661.t1"/>
    </source>
</evidence>
<dbReference type="Pfam" id="PF00609">
    <property type="entry name" value="DAGK_acc"/>
    <property type="match status" value="1"/>
</dbReference>
<dbReference type="InterPro" id="IPR016064">
    <property type="entry name" value="NAD/diacylglycerol_kinase_sf"/>
</dbReference>
<evidence type="ECO:0000256" key="4">
    <source>
        <dbReference type="ARBA" id="ARBA00022741"/>
    </source>
</evidence>
<organism evidence="10 11">
    <name type="scientific">Panagrellus redivivus</name>
    <name type="common">Microworm</name>
    <dbReference type="NCBI Taxonomy" id="6233"/>
    <lineage>
        <taxon>Eukaryota</taxon>
        <taxon>Metazoa</taxon>
        <taxon>Ecdysozoa</taxon>
        <taxon>Nematoda</taxon>
        <taxon>Chromadorea</taxon>
        <taxon>Rhabditida</taxon>
        <taxon>Tylenchina</taxon>
        <taxon>Panagrolaimomorpha</taxon>
        <taxon>Panagrolaimoidea</taxon>
        <taxon>Panagrolaimidae</taxon>
        <taxon>Panagrellus</taxon>
    </lineage>
</organism>
<keyword evidence="5 7" id="KW-0418">Kinase</keyword>
<feature type="compositionally biased region" description="Low complexity" evidence="8">
    <location>
        <begin position="33"/>
        <end position="52"/>
    </location>
</feature>
<name>A0A7E4V6Q4_PANRE</name>
<evidence type="ECO:0000256" key="7">
    <source>
        <dbReference type="RuleBase" id="RU361128"/>
    </source>
</evidence>
<dbReference type="SMART" id="SM00045">
    <property type="entry name" value="DAGKa"/>
    <property type="match status" value="1"/>
</dbReference>
<dbReference type="SUPFAM" id="SSF111331">
    <property type="entry name" value="NAD kinase/diacylglycerol kinase-like"/>
    <property type="match status" value="1"/>
</dbReference>
<feature type="region of interest" description="Disordered" evidence="8">
    <location>
        <begin position="157"/>
        <end position="281"/>
    </location>
</feature>
<dbReference type="GO" id="GO:0004143">
    <property type="term" value="F:ATP-dependent diacylglycerol kinase activity"/>
    <property type="evidence" value="ECO:0007669"/>
    <property type="project" value="UniProtKB-EC"/>
</dbReference>
<dbReference type="PANTHER" id="PTHR11255:SF80">
    <property type="entry name" value="EYE-SPECIFIC DIACYLGLYCEROL KINASE"/>
    <property type="match status" value="1"/>
</dbReference>
<dbReference type="Pfam" id="PF23578">
    <property type="entry name" value="DGKI"/>
    <property type="match status" value="1"/>
</dbReference>
<proteinExistence type="inferred from homology"/>
<keyword evidence="10" id="KW-1185">Reference proteome</keyword>
<dbReference type="InterPro" id="IPR037607">
    <property type="entry name" value="DGK"/>
</dbReference>
<dbReference type="Gene3D" id="3.40.50.10330">
    <property type="entry name" value="Probable inorganic polyphosphate/atp-NAD kinase, domain 1"/>
    <property type="match status" value="1"/>
</dbReference>
<comment type="similarity">
    <text evidence="2 7">Belongs to the eukaryotic diacylglycerol kinase family.</text>
</comment>
<evidence type="ECO:0000259" key="9">
    <source>
        <dbReference type="PROSITE" id="PS50146"/>
    </source>
</evidence>
<dbReference type="InterPro" id="IPR001206">
    <property type="entry name" value="Diacylglycerol_kinase_cat_dom"/>
</dbReference>
<dbReference type="Pfam" id="PF00781">
    <property type="entry name" value="DAGK_cat"/>
    <property type="match status" value="1"/>
</dbReference>
<dbReference type="CDD" id="cd20855">
    <property type="entry name" value="C1_DGK_typeIV_rpt2"/>
    <property type="match status" value="1"/>
</dbReference>
<protein>
    <recommendedName>
        <fullName evidence="7">Diacylglycerol kinase</fullName>
        <shortName evidence="7">DAG kinase</shortName>
        <ecNumber evidence="7">2.7.1.107</ecNumber>
    </recommendedName>
</protein>
<dbReference type="SMART" id="SM00046">
    <property type="entry name" value="DAGKc"/>
    <property type="match status" value="1"/>
</dbReference>
<dbReference type="EC" id="2.7.1.107" evidence="7"/>
<evidence type="ECO:0000313" key="10">
    <source>
        <dbReference type="Proteomes" id="UP000492821"/>
    </source>
</evidence>
<evidence type="ECO:0000256" key="6">
    <source>
        <dbReference type="ARBA" id="ARBA00022840"/>
    </source>
</evidence>
<dbReference type="InterPro" id="IPR017438">
    <property type="entry name" value="ATP-NAD_kinase_N"/>
</dbReference>
<feature type="region of interest" description="Disordered" evidence="8">
    <location>
        <begin position="20"/>
        <end position="78"/>
    </location>
</feature>
<dbReference type="PANTHER" id="PTHR11255">
    <property type="entry name" value="DIACYLGLYCEROL KINASE"/>
    <property type="match status" value="1"/>
</dbReference>
<feature type="region of interest" description="Disordered" evidence="8">
    <location>
        <begin position="1391"/>
        <end position="1410"/>
    </location>
</feature>
<reference evidence="10" key="1">
    <citation type="journal article" date="2013" name="Genetics">
        <title>The draft genome and transcriptome of Panagrellus redivivus are shaped by the harsh demands of a free-living lifestyle.</title>
        <authorList>
            <person name="Srinivasan J."/>
            <person name="Dillman A.R."/>
            <person name="Macchietto M.G."/>
            <person name="Heikkinen L."/>
            <person name="Lakso M."/>
            <person name="Fracchia K.M."/>
            <person name="Antoshechkin I."/>
            <person name="Mortazavi A."/>
            <person name="Wong G."/>
            <person name="Sternberg P.W."/>
        </authorList>
    </citation>
    <scope>NUCLEOTIDE SEQUENCE [LARGE SCALE GENOMIC DNA]</scope>
    <source>
        <strain evidence="10">MT8872</strain>
    </source>
</reference>
<feature type="compositionally biased region" description="Low complexity" evidence="8">
    <location>
        <begin position="103"/>
        <end position="118"/>
    </location>
</feature>